<dbReference type="InterPro" id="IPR028325">
    <property type="entry name" value="VG_K_chnl"/>
</dbReference>
<dbReference type="PANTHER" id="PTHR11537">
    <property type="entry name" value="VOLTAGE-GATED POTASSIUM CHANNEL"/>
    <property type="match status" value="1"/>
</dbReference>
<gene>
    <name evidence="10" type="ORF">J5Y05_01585</name>
</gene>
<protein>
    <submittedName>
        <fullName evidence="10">Two pore domain potassium channel family protein</fullName>
    </submittedName>
</protein>
<dbReference type="PANTHER" id="PTHR11537:SF254">
    <property type="entry name" value="POTASSIUM VOLTAGE-GATED CHANNEL PROTEIN SHAB"/>
    <property type="match status" value="1"/>
</dbReference>
<evidence type="ECO:0000256" key="7">
    <source>
        <dbReference type="ARBA" id="ARBA00023303"/>
    </source>
</evidence>
<comment type="subcellular location">
    <subcellularLocation>
        <location evidence="1">Membrane</location>
        <topology evidence="1">Multi-pass membrane protein</topology>
    </subcellularLocation>
</comment>
<evidence type="ECO:0000256" key="4">
    <source>
        <dbReference type="ARBA" id="ARBA00022989"/>
    </source>
</evidence>
<evidence type="ECO:0000256" key="5">
    <source>
        <dbReference type="ARBA" id="ARBA00023065"/>
    </source>
</evidence>
<feature type="domain" description="Potassium channel" evidence="9">
    <location>
        <begin position="60"/>
        <end position="140"/>
    </location>
</feature>
<dbReference type="SUPFAM" id="SSF81324">
    <property type="entry name" value="Voltage-gated potassium channels"/>
    <property type="match status" value="1"/>
</dbReference>
<evidence type="ECO:0000256" key="8">
    <source>
        <dbReference type="SAM" id="Phobius"/>
    </source>
</evidence>
<sequence>MVVAYFLAPLDRLGPQHPALSWALFMGALFVVAGLLLREVRNVLVDRPHTRPGAMITLLILVTVHVFSTAYYALAKEPGQFAGDLRTRLDALYFTIVTLATVGYGDIAPSGQTSRTVAVVQILYSFVFLTAAATALTQRMRGVLERRAERERGE</sequence>
<keyword evidence="4 8" id="KW-1133">Transmembrane helix</keyword>
<evidence type="ECO:0000256" key="6">
    <source>
        <dbReference type="ARBA" id="ARBA00023136"/>
    </source>
</evidence>
<keyword evidence="3 8" id="KW-0812">Transmembrane</keyword>
<keyword evidence="2" id="KW-0813">Transport</keyword>
<accession>A0A940XBA6</accession>
<dbReference type="Pfam" id="PF07885">
    <property type="entry name" value="Ion_trans_2"/>
    <property type="match status" value="1"/>
</dbReference>
<name>A0A940XBA6_9ACTN</name>
<comment type="caution">
    <text evidence="10">The sequence shown here is derived from an EMBL/GenBank/DDBJ whole genome shotgun (WGS) entry which is preliminary data.</text>
</comment>
<organism evidence="10 11">
    <name type="scientific">Streptomyces tagetis</name>
    <dbReference type="NCBI Taxonomy" id="2820809"/>
    <lineage>
        <taxon>Bacteria</taxon>
        <taxon>Bacillati</taxon>
        <taxon>Actinomycetota</taxon>
        <taxon>Actinomycetes</taxon>
        <taxon>Kitasatosporales</taxon>
        <taxon>Streptomycetaceae</taxon>
        <taxon>Streptomyces</taxon>
    </lineage>
</organism>
<feature type="transmembrane region" description="Helical" evidence="8">
    <location>
        <begin position="118"/>
        <end position="137"/>
    </location>
</feature>
<evidence type="ECO:0000313" key="11">
    <source>
        <dbReference type="Proteomes" id="UP000677875"/>
    </source>
</evidence>
<keyword evidence="7 10" id="KW-0407">Ion channel</keyword>
<keyword evidence="5" id="KW-0406">Ion transport</keyword>
<dbReference type="GO" id="GO:0005249">
    <property type="term" value="F:voltage-gated potassium channel activity"/>
    <property type="evidence" value="ECO:0007669"/>
    <property type="project" value="InterPro"/>
</dbReference>
<dbReference type="EMBL" id="JAGPNL010000001">
    <property type="protein sequence ID" value="MBQ0825210.1"/>
    <property type="molecule type" value="Genomic_DNA"/>
</dbReference>
<evidence type="ECO:0000313" key="10">
    <source>
        <dbReference type="EMBL" id="MBQ0825210.1"/>
    </source>
</evidence>
<dbReference type="Gene3D" id="1.10.287.70">
    <property type="match status" value="1"/>
</dbReference>
<dbReference type="GO" id="GO:0001508">
    <property type="term" value="P:action potential"/>
    <property type="evidence" value="ECO:0007669"/>
    <property type="project" value="TreeGrafter"/>
</dbReference>
<reference evidence="10" key="1">
    <citation type="submission" date="2021-04" db="EMBL/GenBank/DDBJ databases">
        <title>Genome seq and assembly of Streptomyces sp. RG38.</title>
        <authorList>
            <person name="Chhetri G."/>
        </authorList>
    </citation>
    <scope>NUCLEOTIDE SEQUENCE</scope>
    <source>
        <strain evidence="10">RG38</strain>
    </source>
</reference>
<evidence type="ECO:0000259" key="9">
    <source>
        <dbReference type="Pfam" id="PF07885"/>
    </source>
</evidence>
<keyword evidence="6 8" id="KW-0472">Membrane</keyword>
<evidence type="ECO:0000256" key="1">
    <source>
        <dbReference type="ARBA" id="ARBA00004141"/>
    </source>
</evidence>
<proteinExistence type="predicted"/>
<evidence type="ECO:0000256" key="2">
    <source>
        <dbReference type="ARBA" id="ARBA00022448"/>
    </source>
</evidence>
<keyword evidence="11" id="KW-1185">Reference proteome</keyword>
<dbReference type="AlphaFoldDB" id="A0A940XBA6"/>
<feature type="transmembrane region" description="Helical" evidence="8">
    <location>
        <begin position="20"/>
        <end position="40"/>
    </location>
</feature>
<feature type="transmembrane region" description="Helical" evidence="8">
    <location>
        <begin position="52"/>
        <end position="74"/>
    </location>
</feature>
<evidence type="ECO:0000256" key="3">
    <source>
        <dbReference type="ARBA" id="ARBA00022692"/>
    </source>
</evidence>
<dbReference type="InterPro" id="IPR013099">
    <property type="entry name" value="K_chnl_dom"/>
</dbReference>
<dbReference type="Proteomes" id="UP000677875">
    <property type="component" value="Unassembled WGS sequence"/>
</dbReference>
<dbReference type="GO" id="GO:0008076">
    <property type="term" value="C:voltage-gated potassium channel complex"/>
    <property type="evidence" value="ECO:0007669"/>
    <property type="project" value="InterPro"/>
</dbReference>